<evidence type="ECO:0000313" key="11">
    <source>
        <dbReference type="Proteomes" id="UP000603352"/>
    </source>
</evidence>
<comment type="catalytic activity">
    <reaction evidence="6">
        <text>L,L-cystathionine + H2O = L-homocysteine + pyruvate + NH4(+)</text>
        <dbReference type="Rhea" id="RHEA:13965"/>
        <dbReference type="ChEBI" id="CHEBI:15361"/>
        <dbReference type="ChEBI" id="CHEBI:15377"/>
        <dbReference type="ChEBI" id="CHEBI:28938"/>
        <dbReference type="ChEBI" id="CHEBI:58161"/>
        <dbReference type="ChEBI" id="CHEBI:58199"/>
    </reaction>
</comment>
<dbReference type="RefSeq" id="WP_229708058.1">
    <property type="nucleotide sequence ID" value="NZ_BMDZ01000028.1"/>
</dbReference>
<comment type="catalytic activity">
    <reaction evidence="7">
        <text>an S-substituted L-cysteine + H2O = a thiol + pyruvate + NH4(+)</text>
        <dbReference type="Rhea" id="RHEA:18121"/>
        <dbReference type="ChEBI" id="CHEBI:15361"/>
        <dbReference type="ChEBI" id="CHEBI:15377"/>
        <dbReference type="ChEBI" id="CHEBI:28938"/>
        <dbReference type="ChEBI" id="CHEBI:29256"/>
        <dbReference type="ChEBI" id="CHEBI:58717"/>
        <dbReference type="EC" id="4.4.1.13"/>
    </reaction>
</comment>
<dbReference type="PANTHER" id="PTHR43500:SF1">
    <property type="entry name" value="CYSTATHIONINE BETA-LYASE-RELATED"/>
    <property type="match status" value="1"/>
</dbReference>
<reference evidence="11" key="1">
    <citation type="journal article" date="2019" name="Int. J. Syst. Evol. Microbiol.">
        <title>The Global Catalogue of Microorganisms (GCM) 10K type strain sequencing project: providing services to taxonomists for standard genome sequencing and annotation.</title>
        <authorList>
            <consortium name="The Broad Institute Genomics Platform"/>
            <consortium name="The Broad Institute Genome Sequencing Center for Infectious Disease"/>
            <person name="Wu L."/>
            <person name="Ma J."/>
        </authorList>
    </citation>
    <scope>NUCLEOTIDE SEQUENCE [LARGE SCALE GENOMIC DNA]</scope>
    <source>
        <strain evidence="11">CGMCC 1.10188</strain>
    </source>
</reference>
<dbReference type="InterPro" id="IPR006233">
    <property type="entry name" value="Cys_b_lyase_bac"/>
</dbReference>
<dbReference type="PROSITE" id="PS00868">
    <property type="entry name" value="CYS_MET_METAB_PP"/>
    <property type="match status" value="1"/>
</dbReference>
<evidence type="ECO:0000256" key="3">
    <source>
        <dbReference type="ARBA" id="ARBA00022898"/>
    </source>
</evidence>
<name>A0ABQ1IJU7_9PROT</name>
<keyword evidence="3 8" id="KW-0663">Pyridoxal phosphate</keyword>
<proteinExistence type="inferred from homology"/>
<gene>
    <name evidence="10" type="primary">metC</name>
    <name evidence="10" type="ORF">GCM10011505_25380</name>
</gene>
<dbReference type="SUPFAM" id="SSF53383">
    <property type="entry name" value="PLP-dependent transferases"/>
    <property type="match status" value="1"/>
</dbReference>
<comment type="similarity">
    <text evidence="2 8">Belongs to the trans-sulfuration enzymes family.</text>
</comment>
<keyword evidence="11" id="KW-1185">Reference proteome</keyword>
<dbReference type="Gene3D" id="3.40.640.10">
    <property type="entry name" value="Type I PLP-dependent aspartate aminotransferase-like (Major domain)"/>
    <property type="match status" value="1"/>
</dbReference>
<accession>A0ABQ1IJU7</accession>
<dbReference type="Pfam" id="PF01053">
    <property type="entry name" value="Cys_Met_Meta_PP"/>
    <property type="match status" value="1"/>
</dbReference>
<evidence type="ECO:0000256" key="7">
    <source>
        <dbReference type="ARBA" id="ARBA00047625"/>
    </source>
</evidence>
<dbReference type="PIRSF" id="PIRSF001434">
    <property type="entry name" value="CGS"/>
    <property type="match status" value="1"/>
</dbReference>
<comment type="caution">
    <text evidence="10">The sequence shown here is derived from an EMBL/GenBank/DDBJ whole genome shotgun (WGS) entry which is preliminary data.</text>
</comment>
<evidence type="ECO:0000256" key="1">
    <source>
        <dbReference type="ARBA" id="ARBA00001933"/>
    </source>
</evidence>
<dbReference type="Gene3D" id="3.90.1150.10">
    <property type="entry name" value="Aspartate Aminotransferase, domain 1"/>
    <property type="match status" value="1"/>
</dbReference>
<dbReference type="InterPro" id="IPR000277">
    <property type="entry name" value="Cys/Met-Metab_PyrdxlP-dep_enz"/>
</dbReference>
<evidence type="ECO:0000256" key="8">
    <source>
        <dbReference type="RuleBase" id="RU362118"/>
    </source>
</evidence>
<dbReference type="InterPro" id="IPR015424">
    <property type="entry name" value="PyrdxlP-dep_Trfase"/>
</dbReference>
<dbReference type="InterPro" id="IPR015422">
    <property type="entry name" value="PyrdxlP-dep_Trfase_small"/>
</dbReference>
<dbReference type="InterPro" id="IPR054542">
    <property type="entry name" value="Cys_met_metab_PP"/>
</dbReference>
<dbReference type="NCBIfam" id="TIGR01324">
    <property type="entry name" value="cysta_beta_ly_B"/>
    <property type="match status" value="1"/>
</dbReference>
<evidence type="ECO:0000256" key="9">
    <source>
        <dbReference type="SAM" id="MobiDB-lite"/>
    </source>
</evidence>
<evidence type="ECO:0000313" key="10">
    <source>
        <dbReference type="EMBL" id="GGB42946.1"/>
    </source>
</evidence>
<dbReference type="EMBL" id="BMDZ01000028">
    <property type="protein sequence ID" value="GGB42946.1"/>
    <property type="molecule type" value="Genomic_DNA"/>
</dbReference>
<sequence>MKRSTRLIHLGRPERTGHGPRTVNHPVVRASTVLFDSTAQMADARRRRDTERLFTYGVRGTPTAFALEDVIADLEGGFGAKLYPSGQAAVAGAMLAFLKPGDHVLVTDSVYQPVRRLFARHLEARGIQVDYYRPDGSDIPDLIRPETRLIHAESPGSFTMEMQDIRALADIAHDAGALLSVDNTWASGWAFQPLAHGADLSILAATKYVCGHSDVMMGTVTTTEAHYQTLHDSWLTLGTVVSADDCALALRGVRTLPIRFDAHGRHAMAVANHLAARPEIADVLYPPRAGDAGHALFTRDFTAAAGLMTVAFHADVPRARVEAMVDALDLFGIGASWGGFESLALICDLSNRRADADIRSGIHLRLHIGLEDPDDLIADLDAAMLALGG</sequence>
<dbReference type="Proteomes" id="UP000603352">
    <property type="component" value="Unassembled WGS sequence"/>
</dbReference>
<evidence type="ECO:0000256" key="5">
    <source>
        <dbReference type="ARBA" id="ARBA00046315"/>
    </source>
</evidence>
<evidence type="ECO:0000256" key="6">
    <source>
        <dbReference type="ARBA" id="ARBA00047517"/>
    </source>
</evidence>
<dbReference type="PANTHER" id="PTHR43500">
    <property type="entry name" value="CYSTATHIONINE BETA-LYASE-RELATED"/>
    <property type="match status" value="1"/>
</dbReference>
<comment type="cofactor">
    <cofactor evidence="1 8">
        <name>pyridoxal 5'-phosphate</name>
        <dbReference type="ChEBI" id="CHEBI:597326"/>
    </cofactor>
</comment>
<keyword evidence="4" id="KW-0456">Lyase</keyword>
<feature type="region of interest" description="Disordered" evidence="9">
    <location>
        <begin position="1"/>
        <end position="23"/>
    </location>
</feature>
<comment type="pathway">
    <text evidence="5">Amino-acid biosynthesis; L-methionine biosynthesis via de novo pathway; L-homocysteine from L-cystathionine: step 1/1.</text>
</comment>
<evidence type="ECO:0000256" key="2">
    <source>
        <dbReference type="ARBA" id="ARBA00009077"/>
    </source>
</evidence>
<protein>
    <submittedName>
        <fullName evidence="10">Cystathionine beta-lyase</fullName>
    </submittedName>
</protein>
<organism evidence="10 11">
    <name type="scientific">Tistrella bauzanensis</name>
    <dbReference type="NCBI Taxonomy" id="657419"/>
    <lineage>
        <taxon>Bacteria</taxon>
        <taxon>Pseudomonadati</taxon>
        <taxon>Pseudomonadota</taxon>
        <taxon>Alphaproteobacteria</taxon>
        <taxon>Geminicoccales</taxon>
        <taxon>Geminicoccaceae</taxon>
        <taxon>Tistrella</taxon>
    </lineage>
</organism>
<evidence type="ECO:0000256" key="4">
    <source>
        <dbReference type="ARBA" id="ARBA00023239"/>
    </source>
</evidence>
<dbReference type="InterPro" id="IPR015421">
    <property type="entry name" value="PyrdxlP-dep_Trfase_major"/>
</dbReference>